<protein>
    <submittedName>
        <fullName evidence="2">Uncharacterized protein</fullName>
    </submittedName>
</protein>
<name>A0A5B7I612_PORTR</name>
<proteinExistence type="predicted"/>
<accession>A0A5B7I612</accession>
<organism evidence="2 3">
    <name type="scientific">Portunus trituberculatus</name>
    <name type="common">Swimming crab</name>
    <name type="synonym">Neptunus trituberculatus</name>
    <dbReference type="NCBI Taxonomy" id="210409"/>
    <lineage>
        <taxon>Eukaryota</taxon>
        <taxon>Metazoa</taxon>
        <taxon>Ecdysozoa</taxon>
        <taxon>Arthropoda</taxon>
        <taxon>Crustacea</taxon>
        <taxon>Multicrustacea</taxon>
        <taxon>Malacostraca</taxon>
        <taxon>Eumalacostraca</taxon>
        <taxon>Eucarida</taxon>
        <taxon>Decapoda</taxon>
        <taxon>Pleocyemata</taxon>
        <taxon>Brachyura</taxon>
        <taxon>Eubrachyura</taxon>
        <taxon>Portunoidea</taxon>
        <taxon>Portunidae</taxon>
        <taxon>Portuninae</taxon>
        <taxon>Portunus</taxon>
    </lineage>
</organism>
<dbReference type="Proteomes" id="UP000324222">
    <property type="component" value="Unassembled WGS sequence"/>
</dbReference>
<gene>
    <name evidence="2" type="ORF">E2C01_074583</name>
</gene>
<sequence length="119" mass="13323">MARGSSLRRLILANTSAYRSSLQDPGLSEGEDFKEREEKEDKERHKRGSKTINTSESKTNGARNKNESRGMEAVCLTKDLRLKMLSTYLPRQKPEGGITITIPPATELTTAQCVSMHKK</sequence>
<evidence type="ECO:0000313" key="3">
    <source>
        <dbReference type="Proteomes" id="UP000324222"/>
    </source>
</evidence>
<dbReference type="AlphaFoldDB" id="A0A5B7I612"/>
<comment type="caution">
    <text evidence="2">The sequence shown here is derived from an EMBL/GenBank/DDBJ whole genome shotgun (WGS) entry which is preliminary data.</text>
</comment>
<feature type="compositionally biased region" description="Polar residues" evidence="1">
    <location>
        <begin position="50"/>
        <end position="63"/>
    </location>
</feature>
<feature type="compositionally biased region" description="Basic and acidic residues" evidence="1">
    <location>
        <begin position="31"/>
        <end position="43"/>
    </location>
</feature>
<keyword evidence="3" id="KW-1185">Reference proteome</keyword>
<feature type="region of interest" description="Disordered" evidence="1">
    <location>
        <begin position="18"/>
        <end position="70"/>
    </location>
</feature>
<dbReference type="EMBL" id="VSRR010052767">
    <property type="protein sequence ID" value="MPC80020.1"/>
    <property type="molecule type" value="Genomic_DNA"/>
</dbReference>
<evidence type="ECO:0000313" key="2">
    <source>
        <dbReference type="EMBL" id="MPC80020.1"/>
    </source>
</evidence>
<reference evidence="2 3" key="1">
    <citation type="submission" date="2019-05" db="EMBL/GenBank/DDBJ databases">
        <title>Another draft genome of Portunus trituberculatus and its Hox gene families provides insights of decapod evolution.</title>
        <authorList>
            <person name="Jeong J.-H."/>
            <person name="Song I."/>
            <person name="Kim S."/>
            <person name="Choi T."/>
            <person name="Kim D."/>
            <person name="Ryu S."/>
            <person name="Kim W."/>
        </authorList>
    </citation>
    <scope>NUCLEOTIDE SEQUENCE [LARGE SCALE GENOMIC DNA]</scope>
    <source>
        <tissue evidence="2">Muscle</tissue>
    </source>
</reference>
<evidence type="ECO:0000256" key="1">
    <source>
        <dbReference type="SAM" id="MobiDB-lite"/>
    </source>
</evidence>